<dbReference type="Proteomes" id="UP000013911">
    <property type="component" value="Unassembled WGS sequence"/>
</dbReference>
<reference evidence="2 3" key="1">
    <citation type="submission" date="2013-04" db="EMBL/GenBank/DDBJ databases">
        <title>Draft genome of the heavy metal tolerant bacterium Lysinibacillus sphaericus strain OT4b.31.</title>
        <authorList>
            <person name="Pena-Montenegro T.D."/>
            <person name="Dussan J."/>
        </authorList>
    </citation>
    <scope>NUCLEOTIDE SEQUENCE [LARGE SCALE GENOMIC DNA]</scope>
    <source>
        <strain evidence="2 3">OT4b.31</strain>
    </source>
</reference>
<dbReference type="PATRIC" id="fig|1285586.5.peg.4380"/>
<accession>R7Z8X8</accession>
<organism evidence="2 3">
    <name type="scientific">Lysinibacillus sphaericus OT4b.31</name>
    <dbReference type="NCBI Taxonomy" id="1285586"/>
    <lineage>
        <taxon>Bacteria</taxon>
        <taxon>Bacillati</taxon>
        <taxon>Bacillota</taxon>
        <taxon>Bacilli</taxon>
        <taxon>Bacillales</taxon>
        <taxon>Bacillaceae</taxon>
        <taxon>Lysinibacillus</taxon>
    </lineage>
</organism>
<feature type="transmembrane region" description="Helical" evidence="1">
    <location>
        <begin position="5"/>
        <end position="22"/>
    </location>
</feature>
<protein>
    <recommendedName>
        <fullName evidence="4">DUF3953 domain-containing protein</fullName>
    </recommendedName>
</protein>
<feature type="transmembrane region" description="Helical" evidence="1">
    <location>
        <begin position="28"/>
        <end position="45"/>
    </location>
</feature>
<keyword evidence="1" id="KW-1133">Transmembrane helix</keyword>
<keyword evidence="1" id="KW-0472">Membrane</keyword>
<dbReference type="OrthoDB" id="2456396at2"/>
<dbReference type="AlphaFoldDB" id="R7Z8X8"/>
<sequence>MLKKLYFVFSALFFTVAIYGIITRNYDFNFLMVFFMGLAMLTWGLHEFKQGKKVSGCMFIVAFLLSLFVSIQDFFYRYVFEI</sequence>
<comment type="caution">
    <text evidence="2">The sequence shown here is derived from an EMBL/GenBank/DDBJ whole genome shotgun (WGS) entry which is preliminary data.</text>
</comment>
<feature type="transmembrane region" description="Helical" evidence="1">
    <location>
        <begin position="57"/>
        <end position="79"/>
    </location>
</feature>
<gene>
    <name evidence="2" type="ORF">H131_21037</name>
</gene>
<dbReference type="InterPro" id="IPR025018">
    <property type="entry name" value="DUF3953"/>
</dbReference>
<evidence type="ECO:0008006" key="4">
    <source>
        <dbReference type="Google" id="ProtNLM"/>
    </source>
</evidence>
<dbReference type="RefSeq" id="WP_010861106.1">
    <property type="nucleotide sequence ID" value="NZ_KB933407.1"/>
</dbReference>
<dbReference type="HOGENOM" id="CLU_195212_2_1_9"/>
<evidence type="ECO:0000313" key="3">
    <source>
        <dbReference type="Proteomes" id="UP000013911"/>
    </source>
</evidence>
<proteinExistence type="predicted"/>
<dbReference type="Pfam" id="PF13129">
    <property type="entry name" value="DUF3953"/>
    <property type="match status" value="1"/>
</dbReference>
<evidence type="ECO:0000313" key="2">
    <source>
        <dbReference type="EMBL" id="EON70568.1"/>
    </source>
</evidence>
<evidence type="ECO:0000256" key="1">
    <source>
        <dbReference type="SAM" id="Phobius"/>
    </source>
</evidence>
<name>R7Z8X8_LYSSH</name>
<keyword evidence="1" id="KW-0812">Transmembrane</keyword>
<dbReference type="EMBL" id="AQPX01000032">
    <property type="protein sequence ID" value="EON70568.1"/>
    <property type="molecule type" value="Genomic_DNA"/>
</dbReference>